<dbReference type="Proteomes" id="UP000886501">
    <property type="component" value="Unassembled WGS sequence"/>
</dbReference>
<evidence type="ECO:0000313" key="1">
    <source>
        <dbReference type="EMBL" id="KAF9654246.1"/>
    </source>
</evidence>
<name>A0ACB6ZX82_THEGA</name>
<dbReference type="EMBL" id="MU117961">
    <property type="protein sequence ID" value="KAF9654246.1"/>
    <property type="molecule type" value="Genomic_DNA"/>
</dbReference>
<sequence length="358" mass="39874">MWDKDNLSLAYAGVIEKRHLRSAIIMSTRRDAPRRARREAPVAAGPLRSSHKTALQKIWDKRPCLPSVVSRKAWAFARGIDPTYVNRWFYGRVQKARESNFELDAESGGYDLDVEDGSLVGRLTPAKPPLGQVPTLYSATPEGLPELSCYEHSTSSDTGLRIPLDPGQPSSPIFGSSFYSPELTLDSPSGAYGHLPGLERFLFTPPSPPKPNSTTQPRSHSHHLAEEAWVRIHRSTSPASPTPNNRMPPPPLAPKKPRPSRGSHDVLNSRMKDDPCIWFSPPTPSPTPMLPGYSVPYRFGPRVQERDDKPNLSTFSDLRMIVQKTSRLIGQKRGGCIGDHRSLSHRDNQTAIPFHKFL</sequence>
<comment type="caution">
    <text evidence="1">The sequence shown here is derived from an EMBL/GenBank/DDBJ whole genome shotgun (WGS) entry which is preliminary data.</text>
</comment>
<organism evidence="1 2">
    <name type="scientific">Thelephora ganbajun</name>
    <name type="common">Ganba fungus</name>
    <dbReference type="NCBI Taxonomy" id="370292"/>
    <lineage>
        <taxon>Eukaryota</taxon>
        <taxon>Fungi</taxon>
        <taxon>Dikarya</taxon>
        <taxon>Basidiomycota</taxon>
        <taxon>Agaricomycotina</taxon>
        <taxon>Agaricomycetes</taxon>
        <taxon>Thelephorales</taxon>
        <taxon>Thelephoraceae</taxon>
        <taxon>Thelephora</taxon>
    </lineage>
</organism>
<reference evidence="1" key="2">
    <citation type="journal article" date="2020" name="Nat. Commun.">
        <title>Large-scale genome sequencing of mycorrhizal fungi provides insights into the early evolution of symbiotic traits.</title>
        <authorList>
            <person name="Miyauchi S."/>
            <person name="Kiss E."/>
            <person name="Kuo A."/>
            <person name="Drula E."/>
            <person name="Kohler A."/>
            <person name="Sanchez-Garcia M."/>
            <person name="Morin E."/>
            <person name="Andreopoulos B."/>
            <person name="Barry K.W."/>
            <person name="Bonito G."/>
            <person name="Buee M."/>
            <person name="Carver A."/>
            <person name="Chen C."/>
            <person name="Cichocki N."/>
            <person name="Clum A."/>
            <person name="Culley D."/>
            <person name="Crous P.W."/>
            <person name="Fauchery L."/>
            <person name="Girlanda M."/>
            <person name="Hayes R.D."/>
            <person name="Keri Z."/>
            <person name="LaButti K."/>
            <person name="Lipzen A."/>
            <person name="Lombard V."/>
            <person name="Magnuson J."/>
            <person name="Maillard F."/>
            <person name="Murat C."/>
            <person name="Nolan M."/>
            <person name="Ohm R.A."/>
            <person name="Pangilinan J."/>
            <person name="Pereira M.F."/>
            <person name="Perotto S."/>
            <person name="Peter M."/>
            <person name="Pfister S."/>
            <person name="Riley R."/>
            <person name="Sitrit Y."/>
            <person name="Stielow J.B."/>
            <person name="Szollosi G."/>
            <person name="Zifcakova L."/>
            <person name="Stursova M."/>
            <person name="Spatafora J.W."/>
            <person name="Tedersoo L."/>
            <person name="Vaario L.M."/>
            <person name="Yamada A."/>
            <person name="Yan M."/>
            <person name="Wang P."/>
            <person name="Xu J."/>
            <person name="Bruns T."/>
            <person name="Baldrian P."/>
            <person name="Vilgalys R."/>
            <person name="Dunand C."/>
            <person name="Henrissat B."/>
            <person name="Grigoriev I.V."/>
            <person name="Hibbett D."/>
            <person name="Nagy L.G."/>
            <person name="Martin F.M."/>
        </authorList>
    </citation>
    <scope>NUCLEOTIDE SEQUENCE</scope>
    <source>
        <strain evidence="1">P2</strain>
    </source>
</reference>
<proteinExistence type="predicted"/>
<evidence type="ECO:0000313" key="2">
    <source>
        <dbReference type="Proteomes" id="UP000886501"/>
    </source>
</evidence>
<protein>
    <submittedName>
        <fullName evidence="1">Uncharacterized protein</fullName>
    </submittedName>
</protein>
<gene>
    <name evidence="1" type="ORF">BDM02DRAFT_3182068</name>
</gene>
<reference evidence="1" key="1">
    <citation type="submission" date="2019-10" db="EMBL/GenBank/DDBJ databases">
        <authorList>
            <consortium name="DOE Joint Genome Institute"/>
            <person name="Kuo A."/>
            <person name="Miyauchi S."/>
            <person name="Kiss E."/>
            <person name="Drula E."/>
            <person name="Kohler A."/>
            <person name="Sanchez-Garcia M."/>
            <person name="Andreopoulos B."/>
            <person name="Barry K.W."/>
            <person name="Bonito G."/>
            <person name="Buee M."/>
            <person name="Carver A."/>
            <person name="Chen C."/>
            <person name="Cichocki N."/>
            <person name="Clum A."/>
            <person name="Culley D."/>
            <person name="Crous P.W."/>
            <person name="Fauchery L."/>
            <person name="Girlanda M."/>
            <person name="Hayes R."/>
            <person name="Keri Z."/>
            <person name="Labutti K."/>
            <person name="Lipzen A."/>
            <person name="Lombard V."/>
            <person name="Magnuson J."/>
            <person name="Maillard F."/>
            <person name="Morin E."/>
            <person name="Murat C."/>
            <person name="Nolan M."/>
            <person name="Ohm R."/>
            <person name="Pangilinan J."/>
            <person name="Pereira M."/>
            <person name="Perotto S."/>
            <person name="Peter M."/>
            <person name="Riley R."/>
            <person name="Sitrit Y."/>
            <person name="Stielow B."/>
            <person name="Szollosi G."/>
            <person name="Zifcakova L."/>
            <person name="Stursova M."/>
            <person name="Spatafora J.W."/>
            <person name="Tedersoo L."/>
            <person name="Vaario L.-M."/>
            <person name="Yamada A."/>
            <person name="Yan M."/>
            <person name="Wang P."/>
            <person name="Xu J."/>
            <person name="Bruns T."/>
            <person name="Baldrian P."/>
            <person name="Vilgalys R."/>
            <person name="Henrissat B."/>
            <person name="Grigoriev I.V."/>
            <person name="Hibbett D."/>
            <person name="Nagy L.G."/>
            <person name="Martin F.M."/>
        </authorList>
    </citation>
    <scope>NUCLEOTIDE SEQUENCE</scope>
    <source>
        <strain evidence="1">P2</strain>
    </source>
</reference>
<accession>A0ACB6ZX82</accession>
<keyword evidence="2" id="KW-1185">Reference proteome</keyword>